<dbReference type="PROSITE" id="PS50157">
    <property type="entry name" value="ZINC_FINGER_C2H2_2"/>
    <property type="match status" value="3"/>
</dbReference>
<keyword evidence="8" id="KW-0539">Nucleus</keyword>
<dbReference type="GO" id="GO:0008270">
    <property type="term" value="F:zinc ion binding"/>
    <property type="evidence" value="ECO:0007669"/>
    <property type="project" value="UniProtKB-KW"/>
</dbReference>
<dbReference type="GO" id="GO:0005634">
    <property type="term" value="C:nucleus"/>
    <property type="evidence" value="ECO:0007669"/>
    <property type="project" value="UniProtKB-SubCell"/>
</dbReference>
<evidence type="ECO:0000256" key="9">
    <source>
        <dbReference type="ARBA" id="ARBA00037948"/>
    </source>
</evidence>
<keyword evidence="2" id="KW-0479">Metal-binding</keyword>
<evidence type="ECO:0000256" key="7">
    <source>
        <dbReference type="ARBA" id="ARBA00023163"/>
    </source>
</evidence>
<comment type="similarity">
    <text evidence="9">Belongs to the snail C2H2-type zinc-finger protein family.</text>
</comment>
<accession>A0A0K8SGI8</accession>
<dbReference type="InterPro" id="IPR013087">
    <property type="entry name" value="Znf_C2H2_type"/>
</dbReference>
<organism evidence="13">
    <name type="scientific">Lygus hesperus</name>
    <name type="common">Western plant bug</name>
    <dbReference type="NCBI Taxonomy" id="30085"/>
    <lineage>
        <taxon>Eukaryota</taxon>
        <taxon>Metazoa</taxon>
        <taxon>Ecdysozoa</taxon>
        <taxon>Arthropoda</taxon>
        <taxon>Hexapoda</taxon>
        <taxon>Insecta</taxon>
        <taxon>Pterygota</taxon>
        <taxon>Neoptera</taxon>
        <taxon>Paraneoptera</taxon>
        <taxon>Hemiptera</taxon>
        <taxon>Heteroptera</taxon>
        <taxon>Panheteroptera</taxon>
        <taxon>Cimicomorpha</taxon>
        <taxon>Miridae</taxon>
        <taxon>Mirini</taxon>
        <taxon>Lygus</taxon>
    </lineage>
</organism>
<dbReference type="SUPFAM" id="SSF57667">
    <property type="entry name" value="beta-beta-alpha zinc fingers"/>
    <property type="match status" value="2"/>
</dbReference>
<keyword evidence="4 10" id="KW-0863">Zinc-finger</keyword>
<dbReference type="SMART" id="SM00355">
    <property type="entry name" value="ZnF_C2H2"/>
    <property type="match status" value="4"/>
</dbReference>
<dbReference type="FunFam" id="3.30.160.60:FF:001840">
    <property type="entry name" value="Paternally-expressed gene 3 protein"/>
    <property type="match status" value="1"/>
</dbReference>
<dbReference type="FunFam" id="3.30.160.60:FF:000099">
    <property type="entry name" value="Zinc finger protein 79"/>
    <property type="match status" value="1"/>
</dbReference>
<evidence type="ECO:0000256" key="10">
    <source>
        <dbReference type="PROSITE-ProRule" id="PRU00042"/>
    </source>
</evidence>
<dbReference type="InterPro" id="IPR036236">
    <property type="entry name" value="Znf_C2H2_sf"/>
</dbReference>
<dbReference type="InterPro" id="IPR050527">
    <property type="entry name" value="Snail/Krueppel_Znf"/>
</dbReference>
<dbReference type="GO" id="GO:0000981">
    <property type="term" value="F:DNA-binding transcription factor activity, RNA polymerase II-specific"/>
    <property type="evidence" value="ECO:0007669"/>
    <property type="project" value="TreeGrafter"/>
</dbReference>
<dbReference type="FunFam" id="3.30.160.60:FF:001967">
    <property type="entry name" value="Ras-responsive element-binding protein"/>
    <property type="match status" value="1"/>
</dbReference>
<feature type="domain" description="C2H2-type" evidence="12">
    <location>
        <begin position="267"/>
        <end position="294"/>
    </location>
</feature>
<reference evidence="13" key="1">
    <citation type="submission" date="2014-09" db="EMBL/GenBank/DDBJ databases">
        <authorList>
            <person name="Magalhaes I.L.F."/>
            <person name="Oliveira U."/>
            <person name="Santos F.R."/>
            <person name="Vidigal T.H.D.A."/>
            <person name="Brescovit A.D."/>
            <person name="Santos A.J."/>
        </authorList>
    </citation>
    <scope>NUCLEOTIDE SEQUENCE</scope>
</reference>
<keyword evidence="3" id="KW-0677">Repeat</keyword>
<feature type="domain" description="C2H2-type" evidence="12">
    <location>
        <begin position="295"/>
        <end position="322"/>
    </location>
</feature>
<evidence type="ECO:0000256" key="8">
    <source>
        <dbReference type="ARBA" id="ARBA00023242"/>
    </source>
</evidence>
<dbReference type="EMBL" id="GBRD01013592">
    <property type="protein sequence ID" value="JAG52234.1"/>
    <property type="molecule type" value="Transcribed_RNA"/>
</dbReference>
<keyword evidence="6" id="KW-0805">Transcription regulation</keyword>
<protein>
    <recommendedName>
        <fullName evidence="12">C2H2-type domain-containing protein</fullName>
    </recommendedName>
</protein>
<sequence>MGAREGQRRRFEFFSYQRQDDMSIEEVAEKLELLASAGGWGKRTEAVLITKFCTMFPAHIANELAVLDGMTASFQDYVAAAIRAHDAQFLLPEDNSPNRNLRTLTELAASISSEKSGGRSLKHESYRTPRKKVKIEKVTEEGVVEEEVVNDLMERDNMSDDLDYDIIDEEPSPSGSPIHEEVITDVSKNRRSQVRMSTAGVDEVIFVVPVTNDEGEITDYVTLTNEEAKDDSLGPSGDPSKPKNTRRSRAGRPISVKRSGNYSDRPFACELCEYRATQKAALITHMRRHTGEKPYACEVCGYKTSFHASFLLHMTIHTGEKPHVCDECGYKTSIKMNLARHKKSHTGDKPFACGFCDLRTTRKENMVKHIKKHHPDTIPAESE</sequence>
<proteinExistence type="inferred from homology"/>
<evidence type="ECO:0000256" key="11">
    <source>
        <dbReference type="SAM" id="MobiDB-lite"/>
    </source>
</evidence>
<keyword evidence="7" id="KW-0804">Transcription</keyword>
<dbReference type="PANTHER" id="PTHR24388">
    <property type="entry name" value="ZINC FINGER PROTEIN"/>
    <property type="match status" value="1"/>
</dbReference>
<evidence type="ECO:0000256" key="6">
    <source>
        <dbReference type="ARBA" id="ARBA00023015"/>
    </source>
</evidence>
<dbReference type="FunFam" id="3.30.160.60:FF:002069">
    <property type="entry name" value="Uncharacterized protein"/>
    <property type="match status" value="1"/>
</dbReference>
<name>A0A0K8SGI8_LYGHE</name>
<evidence type="ECO:0000313" key="13">
    <source>
        <dbReference type="EMBL" id="JAG52234.1"/>
    </source>
</evidence>
<evidence type="ECO:0000259" key="12">
    <source>
        <dbReference type="PROSITE" id="PS50157"/>
    </source>
</evidence>
<evidence type="ECO:0000256" key="1">
    <source>
        <dbReference type="ARBA" id="ARBA00004123"/>
    </source>
</evidence>
<evidence type="ECO:0000256" key="5">
    <source>
        <dbReference type="ARBA" id="ARBA00022833"/>
    </source>
</evidence>
<keyword evidence="5" id="KW-0862">Zinc</keyword>
<comment type="subcellular location">
    <subcellularLocation>
        <location evidence="1">Nucleus</location>
    </subcellularLocation>
</comment>
<feature type="domain" description="C2H2-type" evidence="12">
    <location>
        <begin position="323"/>
        <end position="350"/>
    </location>
</feature>
<dbReference type="Gene3D" id="3.30.160.60">
    <property type="entry name" value="Classic Zinc Finger"/>
    <property type="match status" value="4"/>
</dbReference>
<evidence type="ECO:0000256" key="3">
    <source>
        <dbReference type="ARBA" id="ARBA00022737"/>
    </source>
</evidence>
<evidence type="ECO:0000256" key="2">
    <source>
        <dbReference type="ARBA" id="ARBA00022723"/>
    </source>
</evidence>
<feature type="region of interest" description="Disordered" evidence="11">
    <location>
        <begin position="224"/>
        <end position="259"/>
    </location>
</feature>
<dbReference type="GO" id="GO:0000978">
    <property type="term" value="F:RNA polymerase II cis-regulatory region sequence-specific DNA binding"/>
    <property type="evidence" value="ECO:0007669"/>
    <property type="project" value="TreeGrafter"/>
</dbReference>
<dbReference type="AlphaFoldDB" id="A0A0K8SGI8"/>
<dbReference type="PANTHER" id="PTHR24388:SF53">
    <property type="entry name" value="CHORION TRANSCRIPTION FACTOR CF2-RELATED"/>
    <property type="match status" value="1"/>
</dbReference>
<evidence type="ECO:0000256" key="4">
    <source>
        <dbReference type="ARBA" id="ARBA00022771"/>
    </source>
</evidence>